<keyword evidence="1" id="KW-0378">Hydrolase</keyword>
<dbReference type="AlphaFoldDB" id="D5U0S0"/>
<gene>
    <name evidence="4" type="ordered locus">Tagg_0445</name>
</gene>
<organism evidence="4 5">
    <name type="scientific">Thermosphaera aggregans (strain DSM 11486 / M11TL)</name>
    <dbReference type="NCBI Taxonomy" id="633148"/>
    <lineage>
        <taxon>Archaea</taxon>
        <taxon>Thermoproteota</taxon>
        <taxon>Thermoprotei</taxon>
        <taxon>Desulfurococcales</taxon>
        <taxon>Desulfurococcaceae</taxon>
        <taxon>Thermosphaera</taxon>
    </lineage>
</organism>
<dbReference type="InterPro" id="IPR045857">
    <property type="entry name" value="O16G_dom_2"/>
</dbReference>
<name>D5U0S0_THEAM</name>
<dbReference type="eggNOG" id="arCOG07139">
    <property type="taxonomic scope" value="Archaea"/>
</dbReference>
<dbReference type="KEGG" id="tag:Tagg_0445"/>
<dbReference type="Proteomes" id="UP000002376">
    <property type="component" value="Chromosome"/>
</dbReference>
<dbReference type="Gene3D" id="3.20.20.80">
    <property type="entry name" value="Glycosidases"/>
    <property type="match status" value="1"/>
</dbReference>
<dbReference type="InterPro" id="IPR013783">
    <property type="entry name" value="Ig-like_fold"/>
</dbReference>
<sequence>MKRRELIIVAGLLLTVALILTLSSTLSRDQGVNTTPLFTTTTETVTQAPLKHFEDVYVSLMIEQLKCQPPKAPVYFRFTPFPNETIYRVSVAGDFTGWAPHDMFMLDNGTWTALFCVPPGTVVYKYLINGAWVRDMSTDHYGLPVDPDAQGYVDDGFGGKNALRQVSFPSETRFFIHIEDDPVYLSLADEMLVARLFTSNIRDASVYLVVNGEYYRMKKQLWTDYTIVWYREIPLYETIQYYFIIDFGTHGLRIFKDPVNKYFNSNATRFFKQVSWVREAIGYQIFPDRFYNGDPSNDLRGNETDELWLNELAGGVKPIFSSWSDPITSLHCCHQYFGGDLAGVLAKLDYLESLGVKMIYFNPIFLSGSAHGYDTYDYFLIDPKYGNETILRTLLDEAHRRGMKVIFDFVPNHVGIGFWAFRDVYRNGPRSPYWNWFIIKKWPFKLGDGTAYECWWGIGSLPKLNHSNLEVKQYLFNVALHWLEFGFDGLRIDAPLEVLDADNFYRELRTLVKERYPDAYIVAEIWSLSPEWLKGRHFDSLMNYALGRDILLQYAAGKKNGDQVFRDLYNYYAQVPVGVAGMGFNIIGSHDTSRILTDLGGGRIGSTPTNESIRRLKLLITLQFTVPGMPVIFQGDERGILGSSSYYDEQRYPIQWDRIIPEVYEAYSRMSWIKRNIPALKTSIISLYASNGSVISFFRGYDNEVLVIANNDLDSKIFTLPAGKWVVVSYGETRIVEGDLVIEGLAGIVLVRYDYAISLGLIG</sequence>
<reference evidence="4 5" key="1">
    <citation type="journal article" date="2010" name="Stand. Genomic Sci.">
        <title>Complete genome sequence of Thermosphaera aggregans type strain (M11TL).</title>
        <authorList>
            <person name="Spring S."/>
            <person name="Rachel R."/>
            <person name="Lapidus A."/>
            <person name="Davenport K."/>
            <person name="Tice H."/>
            <person name="Copeland A."/>
            <person name="Cheng J.F."/>
            <person name="Lucas S."/>
            <person name="Chen F."/>
            <person name="Nolan M."/>
            <person name="Bruce D."/>
            <person name="Goodwin L."/>
            <person name="Pitluck S."/>
            <person name="Ivanova N."/>
            <person name="Mavromatis K."/>
            <person name="Ovchinnikova G."/>
            <person name="Pati A."/>
            <person name="Chen A."/>
            <person name="Palaniappan K."/>
            <person name="Land M."/>
            <person name="Hauser L."/>
            <person name="Chang Y.J."/>
            <person name="Jeffries C.C."/>
            <person name="Brettin T."/>
            <person name="Detter J.C."/>
            <person name="Tapia R."/>
            <person name="Han C."/>
            <person name="Heimerl T."/>
            <person name="Weikl F."/>
            <person name="Brambilla E."/>
            <person name="Goker M."/>
            <person name="Bristow J."/>
            <person name="Eisen J.A."/>
            <person name="Markowitz V."/>
            <person name="Hugenholtz P."/>
            <person name="Kyrpides N.C."/>
            <person name="Klenk H.P."/>
        </authorList>
    </citation>
    <scope>NUCLEOTIDE SEQUENCE [LARGE SCALE GENOMIC DNA]</scope>
    <source>
        <strain evidence="5">DSM 11486 / M11TL</strain>
    </source>
</reference>
<dbReference type="HOGENOM" id="CLU_006462_6_4_2"/>
<keyword evidence="5" id="KW-1185">Reference proteome</keyword>
<feature type="domain" description="Glycosyl hydrolase family 13 catalytic" evidence="3">
    <location>
        <begin position="284"/>
        <end position="674"/>
    </location>
</feature>
<dbReference type="CAZy" id="GH13">
    <property type="family name" value="Glycoside Hydrolase Family 13"/>
</dbReference>
<evidence type="ECO:0000313" key="4">
    <source>
        <dbReference type="EMBL" id="ADG90720.1"/>
    </source>
</evidence>
<dbReference type="STRING" id="633148.Tagg_0445"/>
<dbReference type="PANTHER" id="PTHR10357:SF210">
    <property type="entry name" value="MALTODEXTRIN GLUCOSIDASE"/>
    <property type="match status" value="1"/>
</dbReference>
<dbReference type="RefSeq" id="WP_013129313.1">
    <property type="nucleotide sequence ID" value="NC_014160.1"/>
</dbReference>
<proteinExistence type="predicted"/>
<dbReference type="GO" id="GO:0005975">
    <property type="term" value="P:carbohydrate metabolic process"/>
    <property type="evidence" value="ECO:0007669"/>
    <property type="project" value="InterPro"/>
</dbReference>
<dbReference type="PANTHER" id="PTHR10357">
    <property type="entry name" value="ALPHA-AMYLASE FAMILY MEMBER"/>
    <property type="match status" value="1"/>
</dbReference>
<dbReference type="SUPFAM" id="SSF51445">
    <property type="entry name" value="(Trans)glycosidases"/>
    <property type="match status" value="1"/>
</dbReference>
<keyword evidence="2" id="KW-0326">Glycosidase</keyword>
<dbReference type="CDD" id="cd02859">
    <property type="entry name" value="E_set_AMPKbeta_like_N"/>
    <property type="match status" value="1"/>
</dbReference>
<dbReference type="SMART" id="SM00642">
    <property type="entry name" value="Aamy"/>
    <property type="match status" value="1"/>
</dbReference>
<evidence type="ECO:0000256" key="2">
    <source>
        <dbReference type="ARBA" id="ARBA00023295"/>
    </source>
</evidence>
<dbReference type="InterPro" id="IPR006047">
    <property type="entry name" value="GH13_cat_dom"/>
</dbReference>
<dbReference type="Gene3D" id="3.90.400.10">
    <property type="entry name" value="Oligo-1,6-glucosidase, Domain 2"/>
    <property type="match status" value="1"/>
</dbReference>
<dbReference type="Gene3D" id="2.60.40.10">
    <property type="entry name" value="Immunoglobulins"/>
    <property type="match status" value="1"/>
</dbReference>
<protein>
    <submittedName>
        <fullName evidence="4">Alpha amylase catalytic region</fullName>
    </submittedName>
</protein>
<evidence type="ECO:0000259" key="3">
    <source>
        <dbReference type="SMART" id="SM00642"/>
    </source>
</evidence>
<dbReference type="EMBL" id="CP001939">
    <property type="protein sequence ID" value="ADG90720.1"/>
    <property type="molecule type" value="Genomic_DNA"/>
</dbReference>
<dbReference type="eggNOG" id="arCOG02948">
    <property type="taxonomic scope" value="Archaea"/>
</dbReference>
<dbReference type="GeneID" id="9165459"/>
<dbReference type="CDD" id="cd11338">
    <property type="entry name" value="AmyAc_CMD"/>
    <property type="match status" value="1"/>
</dbReference>
<dbReference type="Pfam" id="PF00128">
    <property type="entry name" value="Alpha-amylase"/>
    <property type="match status" value="1"/>
</dbReference>
<dbReference type="InterPro" id="IPR017853">
    <property type="entry name" value="GH"/>
</dbReference>
<evidence type="ECO:0000256" key="1">
    <source>
        <dbReference type="ARBA" id="ARBA00022801"/>
    </source>
</evidence>
<dbReference type="GO" id="GO:0016798">
    <property type="term" value="F:hydrolase activity, acting on glycosyl bonds"/>
    <property type="evidence" value="ECO:0007669"/>
    <property type="project" value="UniProtKB-KW"/>
</dbReference>
<reference key="3">
    <citation type="submission" date="2010-02" db="EMBL/GenBank/DDBJ databases">
        <title>Complete genome sequence of Thermosphaera aggregans type strain (M11TL).</title>
        <authorList>
            <consortium name="US DOE Joint Genome Institute (JGI-PGF)"/>
            <person name="Spring S."/>
            <person name="Lapidus A."/>
            <person name="Munk C."/>
            <person name="Schroeder M."/>
            <person name="Glavina Del Rio T."/>
            <person name="Tice H."/>
            <person name="Copeland A."/>
            <person name="Cheng J.-F."/>
            <person name="Lucas S."/>
            <person name="Chen F."/>
            <person name="Nolan M."/>
            <person name="Bruce D."/>
            <person name="Goodwin L."/>
            <person name="Pitluck S."/>
            <person name="Ivanova N."/>
            <person name="Mavromatis K."/>
            <person name="Ovchinnikova G."/>
            <person name="Pati A."/>
            <person name="Chen A."/>
            <person name="Palaniappan K."/>
            <person name="Land M."/>
            <person name="Hauser L."/>
            <person name="Chang Y.-J."/>
            <person name="Jeffries C.C."/>
            <person name="Brettin T."/>
            <person name="Detter J.C."/>
            <person name="Tapia R."/>
            <person name="Han C."/>
            <person name="Chain P."/>
            <person name="Heimerl T."/>
            <person name="Weik F."/>
            <person name="Goker M."/>
            <person name="Rachel R."/>
            <person name="Bristow J."/>
            <person name="Eisen J.A."/>
            <person name="Markowitz V."/>
            <person name="Hugenholtz P."/>
            <person name="Kyrpides N.C."/>
            <person name="Klenk H.-P."/>
        </authorList>
    </citation>
    <scope>NUCLEOTIDE SEQUENCE</scope>
    <source>
        <strain>DSM 11486</strain>
    </source>
</reference>
<evidence type="ECO:0000313" key="5">
    <source>
        <dbReference type="Proteomes" id="UP000002376"/>
    </source>
</evidence>
<reference evidence="5" key="2">
    <citation type="journal article" date="2010" name="Stand. Genomic Sci.">
        <title>Complete genome sequence of Thermosphaera aggregans type strain (M11TLT).</title>
        <authorList>
            <person name="Spring S."/>
            <person name="Rachel R."/>
            <person name="Lapidus A."/>
            <person name="Davenport K."/>
            <person name="Tice H."/>
            <person name="Copeland A."/>
            <person name="Cheng J.-F."/>
            <person name="Lucas S."/>
            <person name="Chen F."/>
            <person name="Nolan M."/>
            <person name="Bruce D."/>
            <person name="Goodwin L."/>
            <person name="Pitluck S."/>
            <person name="Ivanova N."/>
            <person name="Mavromatis K."/>
            <person name="Ovchinnikova G."/>
            <person name="Pati A."/>
            <person name="Chen A."/>
            <person name="Palaniappan K."/>
            <person name="Land M."/>
            <person name="Hauser L."/>
            <person name="Chang Y.-J."/>
            <person name="Jeffries C.C."/>
            <person name="Brettin T."/>
            <person name="Detter J.C."/>
            <person name="Tapia R."/>
            <person name="Han C."/>
            <person name="Heimerl T."/>
            <person name="Weikl F."/>
            <person name="Brambilla E."/>
            <person name="Goker M."/>
            <person name="Bristow J."/>
            <person name="Eisen J.A."/>
            <person name="Markowitz V."/>
            <person name="Hugenholtz P."/>
            <person name="Kyrpides N.C."/>
            <person name="Klenk H.-P."/>
        </authorList>
    </citation>
    <scope>NUCLEOTIDE SEQUENCE [LARGE SCALE GENOMIC DNA]</scope>
    <source>
        <strain evidence="5">DSM 11486 / M11TL</strain>
    </source>
</reference>
<accession>D5U0S0</accession>
<dbReference type="InterPro" id="IPR014756">
    <property type="entry name" value="Ig_E-set"/>
</dbReference>
<dbReference type="CAZy" id="CBM48">
    <property type="family name" value="Carbohydrate-Binding Module Family 48"/>
</dbReference>
<dbReference type="SUPFAM" id="SSF81296">
    <property type="entry name" value="E set domains"/>
    <property type="match status" value="1"/>
</dbReference>